<feature type="compositionally biased region" description="Polar residues" evidence="1">
    <location>
        <begin position="414"/>
        <end position="425"/>
    </location>
</feature>
<evidence type="ECO:0000313" key="3">
    <source>
        <dbReference type="Proteomes" id="UP000297910"/>
    </source>
</evidence>
<dbReference type="Proteomes" id="UP000297910">
    <property type="component" value="Unassembled WGS sequence"/>
</dbReference>
<feature type="compositionally biased region" description="Pro residues" evidence="1">
    <location>
        <begin position="675"/>
        <end position="685"/>
    </location>
</feature>
<reference evidence="2 3" key="1">
    <citation type="submission" date="2017-12" db="EMBL/GenBank/DDBJ databases">
        <title>Comparative genomics of Botrytis spp.</title>
        <authorList>
            <person name="Valero-Jimenez C.A."/>
            <person name="Tapia P."/>
            <person name="Veloso J."/>
            <person name="Silva-Moreno E."/>
            <person name="Staats M."/>
            <person name="Valdes J.H."/>
            <person name="Van Kan J.A.L."/>
        </authorList>
    </citation>
    <scope>NUCLEOTIDE SEQUENCE [LARGE SCALE GENOMIC DNA]</scope>
    <source>
        <strain evidence="2 3">Bp0003</strain>
    </source>
</reference>
<accession>A0A4Z1FC46</accession>
<feature type="region of interest" description="Disordered" evidence="1">
    <location>
        <begin position="403"/>
        <end position="428"/>
    </location>
</feature>
<comment type="caution">
    <text evidence="2">The sequence shown here is derived from an EMBL/GenBank/DDBJ whole genome shotgun (WGS) entry which is preliminary data.</text>
</comment>
<organism evidence="2 3">
    <name type="scientific">Botrytis paeoniae</name>
    <dbReference type="NCBI Taxonomy" id="278948"/>
    <lineage>
        <taxon>Eukaryota</taxon>
        <taxon>Fungi</taxon>
        <taxon>Dikarya</taxon>
        <taxon>Ascomycota</taxon>
        <taxon>Pezizomycotina</taxon>
        <taxon>Leotiomycetes</taxon>
        <taxon>Helotiales</taxon>
        <taxon>Sclerotiniaceae</taxon>
        <taxon>Botrytis</taxon>
    </lineage>
</organism>
<evidence type="ECO:0000256" key="1">
    <source>
        <dbReference type="SAM" id="MobiDB-lite"/>
    </source>
</evidence>
<name>A0A4Z1FC46_9HELO</name>
<evidence type="ECO:0000313" key="2">
    <source>
        <dbReference type="EMBL" id="TGO21048.1"/>
    </source>
</evidence>
<feature type="region of interest" description="Disordered" evidence="1">
    <location>
        <begin position="666"/>
        <end position="690"/>
    </location>
</feature>
<gene>
    <name evidence="2" type="ORF">BPAE_0246g00140</name>
</gene>
<dbReference type="EMBL" id="PQXI01000245">
    <property type="protein sequence ID" value="TGO21048.1"/>
    <property type="molecule type" value="Genomic_DNA"/>
</dbReference>
<feature type="region of interest" description="Disordered" evidence="1">
    <location>
        <begin position="296"/>
        <end position="330"/>
    </location>
</feature>
<proteinExistence type="predicted"/>
<sequence>MSTSFQPRDAATQTVEDIFFDAPAEFFEDALENQEVRCIETHPYLADPDKDHYPDLPTLFLRDEIQNFNCREPAPYDVDDPEYEMLMLIEDCFIDLQEHYEGKMKKEDSKFRRIMALYDKVINRPHDPSKMRTREALKKERTLYVRRLNEITRIQKLLDREYLVEFTELKNEAVAIMNKWHSKQSSLAAVPHKLVVEEHIRWTLLRQKQLEYVHDKTKDLVNEQANRIRELEHVLAVAQQTPAATPYIYQKTTSMTQEQVLADAYKIMYQQRMNHGGQNVVQLNAYIAQSDDVAVPNEQEQVSAEENLAQAQQPHDFQNQGNPDLVTDSREIPISPVADGQQEALEETNIPQSRQTWNSQYQERSKLVANAKKNDDDTISNGQIEMIEEGEIAEVEQPVNFQPQEIPEPDKNPPQDQSNFVTPNGQEEPIYTGANIFRGQEQVDDNTQEVQQPANPLPTPPLDAAVPVVSNQQVQQNSYVNYMEHEDDPGRMYPLHSSDPIKKAWARKKLDLDFEKKQKDTIDEIMQTGRNEAAMKKWAETVSGLLQEASPDRRATKHIIQDFNENEESDDEYGRKRTFGTYEEDDECEEEHSRKRLRPITRITRYTPASSLIFEPTPDDSSDQEMWEEPAAGYVGHDGVYYDQDGRCQYTQNGFEQGYFDYSVNDGGYPVRNYTPPPPQQPNSSPPNALTSRIRSYASKFIATERIGSVPARLSGQRMLRSQWSHWQNNLTTPR</sequence>
<feature type="compositionally biased region" description="Polar residues" evidence="1">
    <location>
        <begin position="298"/>
        <end position="322"/>
    </location>
</feature>
<dbReference type="AlphaFoldDB" id="A0A4Z1FC46"/>
<protein>
    <submittedName>
        <fullName evidence="2">Uncharacterized protein</fullName>
    </submittedName>
</protein>
<keyword evidence="3" id="KW-1185">Reference proteome</keyword>